<reference evidence="1" key="1">
    <citation type="submission" date="2022-07" db="EMBL/GenBank/DDBJ databases">
        <title>Phylogenomic reconstructions and comparative analyses of Kickxellomycotina fungi.</title>
        <authorList>
            <person name="Reynolds N.K."/>
            <person name="Stajich J.E."/>
            <person name="Barry K."/>
            <person name="Grigoriev I.V."/>
            <person name="Crous P."/>
            <person name="Smith M.E."/>
        </authorList>
    </citation>
    <scope>NUCLEOTIDE SEQUENCE</scope>
    <source>
        <strain evidence="1">Benny 63K</strain>
    </source>
</reference>
<keyword evidence="2" id="KW-1185">Reference proteome</keyword>
<organism evidence="1 2">
    <name type="scientific">Kickxella alabastrina</name>
    <dbReference type="NCBI Taxonomy" id="61397"/>
    <lineage>
        <taxon>Eukaryota</taxon>
        <taxon>Fungi</taxon>
        <taxon>Fungi incertae sedis</taxon>
        <taxon>Zoopagomycota</taxon>
        <taxon>Kickxellomycotina</taxon>
        <taxon>Kickxellomycetes</taxon>
        <taxon>Kickxellales</taxon>
        <taxon>Kickxellaceae</taxon>
        <taxon>Kickxella</taxon>
    </lineage>
</organism>
<dbReference type="Proteomes" id="UP001150581">
    <property type="component" value="Unassembled WGS sequence"/>
</dbReference>
<proteinExistence type="predicted"/>
<sequence>MSPTKQEEKEQVQGTTAIGNSSSPTNPPPQRPTAAGKAAAKALMLSPLQKRPPIHKSNTIDLAGNNVPQAANRSSIECLPPQPISPLLPISTAGEQQPETNRVSYAHRRSVSGWDKLFSDMSQRAENNIEDSDYAEKEQQLQPDEEQRQQRQLELRVPAMGEDSLAHGDVQYVYEYGS</sequence>
<accession>A0ACC1IR15</accession>
<evidence type="ECO:0000313" key="1">
    <source>
        <dbReference type="EMBL" id="KAJ1899212.1"/>
    </source>
</evidence>
<name>A0ACC1IR15_9FUNG</name>
<comment type="caution">
    <text evidence="1">The sequence shown here is derived from an EMBL/GenBank/DDBJ whole genome shotgun (WGS) entry which is preliminary data.</text>
</comment>
<evidence type="ECO:0000313" key="2">
    <source>
        <dbReference type="Proteomes" id="UP001150581"/>
    </source>
</evidence>
<dbReference type="EMBL" id="JANBPG010000171">
    <property type="protein sequence ID" value="KAJ1899212.1"/>
    <property type="molecule type" value="Genomic_DNA"/>
</dbReference>
<gene>
    <name evidence="1" type="ORF">LPJ66_002261</name>
</gene>
<protein>
    <submittedName>
        <fullName evidence="1">Uncharacterized protein</fullName>
    </submittedName>
</protein>